<dbReference type="SUPFAM" id="SSF53187">
    <property type="entry name" value="Zn-dependent exopeptidases"/>
    <property type="match status" value="1"/>
</dbReference>
<feature type="domain" description="Succinylglutamate desuccinylase/Aspartoacylase catalytic" evidence="5">
    <location>
        <begin position="46"/>
        <end position="226"/>
    </location>
</feature>
<dbReference type="Gene3D" id="3.40.630.10">
    <property type="entry name" value="Zn peptidases"/>
    <property type="match status" value="1"/>
</dbReference>
<dbReference type="RefSeq" id="WP_074673445.1">
    <property type="nucleotide sequence ID" value="NZ_FNTB01000001.1"/>
</dbReference>
<keyword evidence="4" id="KW-0862">Zinc</keyword>
<organism evidence="6 7">
    <name type="scientific">Maribacter dokdonensis</name>
    <dbReference type="NCBI Taxonomy" id="320912"/>
    <lineage>
        <taxon>Bacteria</taxon>
        <taxon>Pseudomonadati</taxon>
        <taxon>Bacteroidota</taxon>
        <taxon>Flavobacteriia</taxon>
        <taxon>Flavobacteriales</taxon>
        <taxon>Flavobacteriaceae</taxon>
        <taxon>Maribacter</taxon>
    </lineage>
</organism>
<dbReference type="InterPro" id="IPR053138">
    <property type="entry name" value="N-alpha-Ac-DABA_deacetylase"/>
</dbReference>
<evidence type="ECO:0000256" key="4">
    <source>
        <dbReference type="ARBA" id="ARBA00022833"/>
    </source>
</evidence>
<sequence>MFNKKYTVLGETIAKGKGAQLNLDIAKLHTRTKIEVPVIVQRGKKDGPTLLITGGIHGNEINGVEIVRQIVSKKFNRPDCGMVICIPVVNIFGFLNQTRQFPDGRDLNRVFPGSLRGSLASRFAYHLVKDIAPVIDYCIDYHTGGDSRFNAPQIRIDRDDVDGLALAKVFGAEFIVKSAGREKSFRETLHQLDKKVLLYEGGKSLQIDREITDTGVVGALRMMHHLGLRNFEKELAAYALKESIPKLVHASKWIRAKHSGMFHPSIKVGESVQKGDEIGSISGPFGYFEKKIKAKETGYIICINESPIVNQGDAIFHIAHDVE</sequence>
<gene>
    <name evidence="6" type="ORF">SAMN05192540_2705</name>
</gene>
<protein>
    <recommendedName>
        <fullName evidence="5">Succinylglutamate desuccinylase/Aspartoacylase catalytic domain-containing protein</fullName>
    </recommendedName>
</protein>
<evidence type="ECO:0000256" key="1">
    <source>
        <dbReference type="ARBA" id="ARBA00001947"/>
    </source>
</evidence>
<dbReference type="GO" id="GO:0046872">
    <property type="term" value="F:metal ion binding"/>
    <property type="evidence" value="ECO:0007669"/>
    <property type="project" value="UniProtKB-KW"/>
</dbReference>
<name>A0A1H4QXL1_9FLAO</name>
<dbReference type="GO" id="GO:0016811">
    <property type="term" value="F:hydrolase activity, acting on carbon-nitrogen (but not peptide) bonds, in linear amides"/>
    <property type="evidence" value="ECO:0007669"/>
    <property type="project" value="InterPro"/>
</dbReference>
<evidence type="ECO:0000256" key="2">
    <source>
        <dbReference type="ARBA" id="ARBA00022723"/>
    </source>
</evidence>
<dbReference type="CDD" id="cd06251">
    <property type="entry name" value="M14_ASTE_ASPA-like"/>
    <property type="match status" value="1"/>
</dbReference>
<dbReference type="Proteomes" id="UP000183038">
    <property type="component" value="Unassembled WGS sequence"/>
</dbReference>
<proteinExistence type="predicted"/>
<dbReference type="InterPro" id="IPR043795">
    <property type="entry name" value="N-alpha-Ac-DABA-like"/>
</dbReference>
<comment type="cofactor">
    <cofactor evidence="1">
        <name>Zn(2+)</name>
        <dbReference type="ChEBI" id="CHEBI:29105"/>
    </cofactor>
</comment>
<dbReference type="InterPro" id="IPR055438">
    <property type="entry name" value="AstE_AspA_cat"/>
</dbReference>
<dbReference type="AlphaFoldDB" id="A0A1H4QXL1"/>
<dbReference type="PANTHER" id="PTHR37326">
    <property type="entry name" value="BLL3975 PROTEIN"/>
    <property type="match status" value="1"/>
</dbReference>
<keyword evidence="3" id="KW-0378">Hydrolase</keyword>
<reference evidence="6 7" key="1">
    <citation type="submission" date="2016-10" db="EMBL/GenBank/DDBJ databases">
        <authorList>
            <person name="de Groot N.N."/>
        </authorList>
    </citation>
    <scope>NUCLEOTIDE SEQUENCE [LARGE SCALE GENOMIC DNA]</scope>
    <source>
        <strain evidence="6 7">MAR_2009_71</strain>
    </source>
</reference>
<accession>A0A1H4QXL1</accession>
<keyword evidence="2" id="KW-0479">Metal-binding</keyword>
<dbReference type="Pfam" id="PF24827">
    <property type="entry name" value="AstE_AspA_cat"/>
    <property type="match status" value="1"/>
</dbReference>
<dbReference type="OrthoDB" id="9782876at2"/>
<evidence type="ECO:0000313" key="7">
    <source>
        <dbReference type="Proteomes" id="UP000183038"/>
    </source>
</evidence>
<dbReference type="EMBL" id="FNTB01000001">
    <property type="protein sequence ID" value="SEC24386.1"/>
    <property type="molecule type" value="Genomic_DNA"/>
</dbReference>
<evidence type="ECO:0000259" key="5">
    <source>
        <dbReference type="Pfam" id="PF24827"/>
    </source>
</evidence>
<dbReference type="PIRSF" id="PIRSF039012">
    <property type="entry name" value="ASP"/>
    <property type="match status" value="1"/>
</dbReference>
<evidence type="ECO:0000256" key="3">
    <source>
        <dbReference type="ARBA" id="ARBA00022801"/>
    </source>
</evidence>
<dbReference type="PANTHER" id="PTHR37326:SF2">
    <property type="entry name" value="SUCCINYLGLUTAMATE DESUCCINYLASE_ASPARTOACYLASE FAMILY PROTEIN"/>
    <property type="match status" value="1"/>
</dbReference>
<dbReference type="GO" id="GO:0016788">
    <property type="term" value="F:hydrolase activity, acting on ester bonds"/>
    <property type="evidence" value="ECO:0007669"/>
    <property type="project" value="InterPro"/>
</dbReference>
<evidence type="ECO:0000313" key="6">
    <source>
        <dbReference type="EMBL" id="SEC24386.1"/>
    </source>
</evidence>